<sequence length="571" mass="64063">MAAADMGSDDKGGPLMYYGRLQEILGQPFNATQLANSYDDVAYIWRALHRWIGDQEWLGTSTILEDDHFSRIGYARSQAVMSKQDALNLTDFFYKLGSTKLNMLKEAQLLDELARWNRKYKRLSKAMSRSLEGDTKGSARAVLASVLSILVRNWDGKAKVHHAQSTFYVQMRLDLDEWKSRWVIARRQGIDHFEAVDGGGSRVRLSASGVGNFYTSSGLPESVPESIDISRTWSNGEGRVLLRPRKVWIFALDPVSGDWVSTHGADPYQEMVLLVRDDQAEALSALLDDAGVQGYKRIGGPRQIVRGWDLFIRVVISDYSSDTRLGDWIGLGQASVEEPAERPRLVNGLRIRTHSGVDVYLAGGEPDLVVPATLFGAYSLSLDDSPEIELRANGSALPLHKLVGGHAGHHILLVNDSDILEFETVSPDDYNLSSRVGDCLESRQEESLPTLAPRQDWKVFSRSADYFIVHKLGTITEVTAPATPHWLERAGYANGSRFDYIIPPDGIWLITLRRGFVRSVEKLRHEDIEVRHKVAESSRGKWKMLLEDNGLASRNAEWLNVLYQARQTLRL</sequence>
<keyword evidence="2" id="KW-1185">Reference proteome</keyword>
<name>A0ABQ1Y2U9_9MICC</name>
<dbReference type="Proteomes" id="UP000596938">
    <property type="component" value="Unassembled WGS sequence"/>
</dbReference>
<dbReference type="EMBL" id="BMKU01000021">
    <property type="protein sequence ID" value="GGH10778.1"/>
    <property type="molecule type" value="Genomic_DNA"/>
</dbReference>
<organism evidence="1 2">
    <name type="scientific">Pseudarthrobacter polychromogenes</name>
    <dbReference type="NCBI Taxonomy" id="1676"/>
    <lineage>
        <taxon>Bacteria</taxon>
        <taxon>Bacillati</taxon>
        <taxon>Actinomycetota</taxon>
        <taxon>Actinomycetes</taxon>
        <taxon>Micrococcales</taxon>
        <taxon>Micrococcaceae</taxon>
        <taxon>Pseudarthrobacter</taxon>
    </lineage>
</organism>
<evidence type="ECO:0000313" key="1">
    <source>
        <dbReference type="EMBL" id="GGH10778.1"/>
    </source>
</evidence>
<comment type="caution">
    <text evidence="1">The sequence shown here is derived from an EMBL/GenBank/DDBJ whole genome shotgun (WGS) entry which is preliminary data.</text>
</comment>
<protein>
    <submittedName>
        <fullName evidence="1">Uncharacterized protein</fullName>
    </submittedName>
</protein>
<evidence type="ECO:0000313" key="2">
    <source>
        <dbReference type="Proteomes" id="UP000596938"/>
    </source>
</evidence>
<reference evidence="2" key="1">
    <citation type="journal article" date="2019" name="Int. J. Syst. Evol. Microbiol.">
        <title>The Global Catalogue of Microorganisms (GCM) 10K type strain sequencing project: providing services to taxonomists for standard genome sequencing and annotation.</title>
        <authorList>
            <consortium name="The Broad Institute Genomics Platform"/>
            <consortium name="The Broad Institute Genome Sequencing Center for Infectious Disease"/>
            <person name="Wu L."/>
            <person name="Ma J."/>
        </authorList>
    </citation>
    <scope>NUCLEOTIDE SEQUENCE [LARGE SCALE GENOMIC DNA]</scope>
    <source>
        <strain evidence="2">CGMCC 1.1927</strain>
    </source>
</reference>
<proteinExistence type="predicted"/>
<gene>
    <name evidence="1" type="ORF">GCM10011577_39690</name>
</gene>
<accession>A0ABQ1Y2U9</accession>